<reference evidence="5 6" key="1">
    <citation type="submission" date="2019-10" db="EMBL/GenBank/DDBJ databases">
        <authorList>
            <person name="Wolf R A."/>
        </authorList>
    </citation>
    <scope>NUCLEOTIDE SEQUENCE [LARGE SCALE GENOMIC DNA]</scope>
    <source>
        <strain evidence="5">Collinsella_aerofaciens_MC2</strain>
    </source>
</reference>
<dbReference type="FunFam" id="3.20.20.80:FF:000004">
    <property type="entry name" value="Beta-glucosidase 6-phospho-beta-glucosidase"/>
    <property type="match status" value="1"/>
</dbReference>
<organism evidence="5 6">
    <name type="scientific">Collinsella aerofaciens</name>
    <dbReference type="NCBI Taxonomy" id="74426"/>
    <lineage>
        <taxon>Bacteria</taxon>
        <taxon>Bacillati</taxon>
        <taxon>Actinomycetota</taxon>
        <taxon>Coriobacteriia</taxon>
        <taxon>Coriobacteriales</taxon>
        <taxon>Coriobacteriaceae</taxon>
        <taxon>Collinsella</taxon>
    </lineage>
</organism>
<dbReference type="Proteomes" id="UP000361836">
    <property type="component" value="Unassembled WGS sequence"/>
</dbReference>
<dbReference type="PROSITE" id="PS00653">
    <property type="entry name" value="GLYCOSYL_HYDROL_F1_2"/>
    <property type="match status" value="1"/>
</dbReference>
<accession>A0A5K1IIU0</accession>
<proteinExistence type="inferred from homology"/>
<keyword evidence="6" id="KW-1185">Reference proteome</keyword>
<dbReference type="PRINTS" id="PR00131">
    <property type="entry name" value="GLHYDRLASE1"/>
</dbReference>
<dbReference type="GO" id="GO:0008706">
    <property type="term" value="F:6-phospho-beta-glucosidase activity"/>
    <property type="evidence" value="ECO:0007669"/>
    <property type="project" value="UniProtKB-EC"/>
</dbReference>
<dbReference type="RefSeq" id="WP_152074374.1">
    <property type="nucleotide sequence ID" value="NZ_CAAKNU010000104.1"/>
</dbReference>
<evidence type="ECO:0000313" key="6">
    <source>
        <dbReference type="Proteomes" id="UP000361836"/>
    </source>
</evidence>
<evidence type="ECO:0000256" key="3">
    <source>
        <dbReference type="ARBA" id="ARBA00023295"/>
    </source>
</evidence>
<dbReference type="PANTHER" id="PTHR10353:SF122">
    <property type="entry name" value="6-PHOSPHO-BETA-GLUCOSIDASE ASCB-RELATED"/>
    <property type="match status" value="1"/>
</dbReference>
<dbReference type="GO" id="GO:0005829">
    <property type="term" value="C:cytosol"/>
    <property type="evidence" value="ECO:0007669"/>
    <property type="project" value="TreeGrafter"/>
</dbReference>
<evidence type="ECO:0000256" key="2">
    <source>
        <dbReference type="ARBA" id="ARBA00022801"/>
    </source>
</evidence>
<gene>
    <name evidence="5" type="primary">bglH_8</name>
    <name evidence="5" type="ORF">KCJAJFAP_01423</name>
</gene>
<dbReference type="SUPFAM" id="SSF51445">
    <property type="entry name" value="(Trans)glycosidases"/>
    <property type="match status" value="1"/>
</dbReference>
<name>A0A5K1IIU0_9ACTN</name>
<keyword evidence="3 5" id="KW-0326">Glycosidase</keyword>
<dbReference type="EMBL" id="CABWIE010000002">
    <property type="protein sequence ID" value="VWL86247.1"/>
    <property type="molecule type" value="Genomic_DNA"/>
</dbReference>
<dbReference type="PANTHER" id="PTHR10353">
    <property type="entry name" value="GLYCOSYL HYDROLASE"/>
    <property type="match status" value="1"/>
</dbReference>
<dbReference type="InterPro" id="IPR001360">
    <property type="entry name" value="Glyco_hydro_1"/>
</dbReference>
<comment type="similarity">
    <text evidence="1 4">Belongs to the glycosyl hydrolase 1 family.</text>
</comment>
<dbReference type="OrthoDB" id="9765195at2"/>
<dbReference type="Gene3D" id="3.20.20.80">
    <property type="entry name" value="Glycosidases"/>
    <property type="match status" value="1"/>
</dbReference>
<keyword evidence="2 5" id="KW-0378">Hydrolase</keyword>
<protein>
    <submittedName>
        <fullName evidence="5">Aryl-phospho-beta-D-glucosidase BglH</fullName>
        <ecNumber evidence="5">3.2.1.86</ecNumber>
    </submittedName>
</protein>
<dbReference type="Pfam" id="PF00232">
    <property type="entry name" value="Glyco_hydro_1"/>
    <property type="match status" value="1"/>
</dbReference>
<evidence type="ECO:0000256" key="4">
    <source>
        <dbReference type="RuleBase" id="RU003690"/>
    </source>
</evidence>
<dbReference type="InterPro" id="IPR033132">
    <property type="entry name" value="GH_1_N_CS"/>
</dbReference>
<dbReference type="InterPro" id="IPR017853">
    <property type="entry name" value="GH"/>
</dbReference>
<dbReference type="AlphaFoldDB" id="A0A5K1IIU0"/>
<dbReference type="EC" id="3.2.1.86" evidence="5"/>
<evidence type="ECO:0000313" key="5">
    <source>
        <dbReference type="EMBL" id="VWL86247.1"/>
    </source>
</evidence>
<evidence type="ECO:0000256" key="1">
    <source>
        <dbReference type="ARBA" id="ARBA00010838"/>
    </source>
</evidence>
<dbReference type="NCBIfam" id="NF007356">
    <property type="entry name" value="PRK09852.1"/>
    <property type="match status" value="1"/>
</dbReference>
<dbReference type="GO" id="GO:0016052">
    <property type="term" value="P:carbohydrate catabolic process"/>
    <property type="evidence" value="ECO:0007669"/>
    <property type="project" value="TreeGrafter"/>
</dbReference>
<sequence length="485" mass="55129">MAAFPQGFLWGGALAANQCEGAYLEDGKGLSVPDMIKGGTVDTPRMITSTVHEGEYYPSHEAIDFYHHYKEDIALFGEMGFKCLRVSINWGRIFPTGEDAEPNQAGIEFYRSMFEEMHKNGIEPLVTLSHYELPYALAKKYGGWSSRELVEPFVRYARLCFEEYKGLVKLWITFNEINCLCAPFGNIMGGGILPPGDNVALDYSTKVEWDDEQRRYQALHHQFVASALAVKAAHEIDPDNKVACMIASRATYPYSCRPEDVLFAQKMERMANHYCGDVQVRGAYPSWADRLWREKGVHVEQEPGDAELLREGKVDFYTFSYYKSSTVSTDPTVPVGTGNVFYDDAVNPYLETSDWGWTIDPKGLRWYLNDMYDRYQVPMMIVENGLGAIDVVEEDGSIHDQYRINYMRDHIEQMAEAIDDGVDLIGYTMWGPIDIVSAGTGEMKKRYGFVYVDKHNDGSGDLHRARKDSFFWYQKVCNTNGEVLG</sequence>